<comment type="caution">
    <text evidence="1">The sequence shown here is derived from an EMBL/GenBank/DDBJ whole genome shotgun (WGS) entry which is preliminary data.</text>
</comment>
<organism evidence="1 2">
    <name type="scientific">Neolewinella marina</name>
    <dbReference type="NCBI Taxonomy" id="438751"/>
    <lineage>
        <taxon>Bacteria</taxon>
        <taxon>Pseudomonadati</taxon>
        <taxon>Bacteroidota</taxon>
        <taxon>Saprospiria</taxon>
        <taxon>Saprospirales</taxon>
        <taxon>Lewinellaceae</taxon>
        <taxon>Neolewinella</taxon>
    </lineage>
</organism>
<protein>
    <submittedName>
        <fullName evidence="1">Uncharacterized protein</fullName>
    </submittedName>
</protein>
<accession>A0A2G0CKH5</accession>
<proteinExistence type="predicted"/>
<sequence length="182" mass="19539">MAVFVCSLWLAGCTVIRTENDTTPPTLTAWLYNVESDPVIFRSTDADTEVTNNCPTNNGYFADLDDSTLEVGILASDPGGVDNMSIEVSPVRVSDIRNVVAVNNPALTPTLTQTAPLKVTISAEFSNRLTGQMIKFDVMGIDSVMLIDAAAVDLLLHRAAFVDPDAGTFYPARVLHSDLCGN</sequence>
<reference evidence="1 2" key="1">
    <citation type="submission" date="2017-10" db="EMBL/GenBank/DDBJ databases">
        <title>The draft genome sequence of Lewinella marina KCTC 32374.</title>
        <authorList>
            <person name="Wang K."/>
        </authorList>
    </citation>
    <scope>NUCLEOTIDE SEQUENCE [LARGE SCALE GENOMIC DNA]</scope>
    <source>
        <strain evidence="1 2">MKG-38</strain>
    </source>
</reference>
<dbReference type="AlphaFoldDB" id="A0A2G0CKH5"/>
<keyword evidence="2" id="KW-1185">Reference proteome</keyword>
<dbReference type="EMBL" id="PDLO01000001">
    <property type="protein sequence ID" value="PHL00474.1"/>
    <property type="molecule type" value="Genomic_DNA"/>
</dbReference>
<evidence type="ECO:0000313" key="1">
    <source>
        <dbReference type="EMBL" id="PHL00474.1"/>
    </source>
</evidence>
<dbReference type="Proteomes" id="UP000226437">
    <property type="component" value="Unassembled WGS sequence"/>
</dbReference>
<name>A0A2G0CKH5_9BACT</name>
<gene>
    <name evidence="1" type="ORF">CGL56_05430</name>
</gene>
<evidence type="ECO:0000313" key="2">
    <source>
        <dbReference type="Proteomes" id="UP000226437"/>
    </source>
</evidence>